<feature type="transmembrane region" description="Helical" evidence="5">
    <location>
        <begin position="415"/>
        <end position="435"/>
    </location>
</feature>
<feature type="transmembrane region" description="Helical" evidence="5">
    <location>
        <begin position="160"/>
        <end position="183"/>
    </location>
</feature>
<evidence type="ECO:0000256" key="3">
    <source>
        <dbReference type="ARBA" id="ARBA00022989"/>
    </source>
</evidence>
<dbReference type="Gene3D" id="1.20.1740.10">
    <property type="entry name" value="Amino acid/polyamine transporter I"/>
    <property type="match status" value="1"/>
</dbReference>
<dbReference type="STRING" id="1304275.C41B8_17074"/>
<dbReference type="PANTHER" id="PTHR42770:SF7">
    <property type="entry name" value="MEMBRANE PROTEIN"/>
    <property type="match status" value="1"/>
</dbReference>
<dbReference type="EMBL" id="APNK01000042">
    <property type="protein sequence ID" value="KEZ76029.1"/>
    <property type="molecule type" value="Genomic_DNA"/>
</dbReference>
<keyword evidence="3 5" id="KW-1133">Transmembrane helix</keyword>
<comment type="subcellular location">
    <subcellularLocation>
        <location evidence="1">Membrane</location>
        <topology evidence="1">Multi-pass membrane protein</topology>
    </subcellularLocation>
</comment>
<feature type="transmembrane region" description="Helical" evidence="5">
    <location>
        <begin position="362"/>
        <end position="381"/>
    </location>
</feature>
<name>A0A084IH45_SALHC</name>
<dbReference type="PANTHER" id="PTHR42770">
    <property type="entry name" value="AMINO ACID TRANSPORTER-RELATED"/>
    <property type="match status" value="1"/>
</dbReference>
<dbReference type="InterPro" id="IPR004841">
    <property type="entry name" value="AA-permease/SLC12A_dom"/>
</dbReference>
<dbReference type="eggNOG" id="COG0531">
    <property type="taxonomic scope" value="Bacteria"/>
</dbReference>
<dbReference type="PATRIC" id="fig|1304275.5.peg.3495"/>
<organism evidence="7 8">
    <name type="scientific">Salinisphaera hydrothermalis (strain C41B8)</name>
    <dbReference type="NCBI Taxonomy" id="1304275"/>
    <lineage>
        <taxon>Bacteria</taxon>
        <taxon>Pseudomonadati</taxon>
        <taxon>Pseudomonadota</taxon>
        <taxon>Gammaproteobacteria</taxon>
        <taxon>Salinisphaerales</taxon>
        <taxon>Salinisphaeraceae</taxon>
        <taxon>Salinisphaera</taxon>
    </lineage>
</organism>
<dbReference type="InterPro" id="IPR050367">
    <property type="entry name" value="APC_superfamily"/>
</dbReference>
<evidence type="ECO:0000313" key="8">
    <source>
        <dbReference type="Proteomes" id="UP000028302"/>
    </source>
</evidence>
<accession>A0A084IH45</accession>
<protein>
    <submittedName>
        <fullName evidence="7">Amino acid transporter</fullName>
    </submittedName>
</protein>
<dbReference type="PIRSF" id="PIRSF006060">
    <property type="entry name" value="AA_transporter"/>
    <property type="match status" value="1"/>
</dbReference>
<proteinExistence type="predicted"/>
<sequence length="439" mass="45521">MTKNGASESNRKQLRRELGLGGAIFMGLGAILGTGVFVSIGVAAGIAGSAVIPAIALAALLALCNALSAAQLAAAHPVSGGTYEYGYEFLSPWLGFTAGWMFISAKSASAATAALGFAGYLLYRFHIDTGWRVPIAAFAVIALTAIVLTGMRRSNRANTLIVGVTLIALIGFVLAGLPATVGHGATTLFDFTVGGQPVGATDLLYATALMFVAFTGYGRIATLGEEVRAPRITIPRAIIATLAISALVYIAVAVVAIGTLGAGPLAAATTGNAAPLQRAAEAFVVPGVGWLIAIGAITAMLGVLLNLILGLSRVLLAMGRRRDMPGVLARLDRNDVTPYVAVGVVGLIVLALTLIGNVETTWSFSAFTVLIYYALTNAAALRLPVAARRYPRFVSWLGLGGCVGLSFWVETPVWIAGIMVLAIGWLWHGVAILTWQQDK</sequence>
<comment type="caution">
    <text evidence="7">The sequence shown here is derived from an EMBL/GenBank/DDBJ whole genome shotgun (WGS) entry which is preliminary data.</text>
</comment>
<dbReference type="OrthoDB" id="259687at2"/>
<keyword evidence="4 5" id="KW-0472">Membrane</keyword>
<feature type="transmembrane region" description="Helical" evidence="5">
    <location>
        <begin position="336"/>
        <end position="356"/>
    </location>
</feature>
<evidence type="ECO:0000256" key="5">
    <source>
        <dbReference type="SAM" id="Phobius"/>
    </source>
</evidence>
<feature type="transmembrane region" description="Helical" evidence="5">
    <location>
        <begin position="93"/>
        <end position="123"/>
    </location>
</feature>
<feature type="transmembrane region" description="Helical" evidence="5">
    <location>
        <begin position="203"/>
        <end position="222"/>
    </location>
</feature>
<dbReference type="RefSeq" id="WP_037341012.1">
    <property type="nucleotide sequence ID" value="NZ_APNK01000042.1"/>
</dbReference>
<keyword evidence="2 5" id="KW-0812">Transmembrane</keyword>
<dbReference type="Proteomes" id="UP000028302">
    <property type="component" value="Unassembled WGS sequence"/>
</dbReference>
<keyword evidence="8" id="KW-1185">Reference proteome</keyword>
<dbReference type="GO" id="GO:0055085">
    <property type="term" value="P:transmembrane transport"/>
    <property type="evidence" value="ECO:0007669"/>
    <property type="project" value="InterPro"/>
</dbReference>
<evidence type="ECO:0000256" key="4">
    <source>
        <dbReference type="ARBA" id="ARBA00023136"/>
    </source>
</evidence>
<dbReference type="AlphaFoldDB" id="A0A084IH45"/>
<feature type="transmembrane region" description="Helical" evidence="5">
    <location>
        <begin position="20"/>
        <end position="44"/>
    </location>
</feature>
<feature type="transmembrane region" description="Helical" evidence="5">
    <location>
        <begin position="50"/>
        <end position="72"/>
    </location>
</feature>
<feature type="domain" description="Amino acid permease/ SLC12A" evidence="6">
    <location>
        <begin position="23"/>
        <end position="423"/>
    </location>
</feature>
<feature type="transmembrane region" description="Helical" evidence="5">
    <location>
        <begin position="129"/>
        <end position="148"/>
    </location>
</feature>
<feature type="transmembrane region" description="Helical" evidence="5">
    <location>
        <begin position="393"/>
        <end position="409"/>
    </location>
</feature>
<dbReference type="GO" id="GO:0016020">
    <property type="term" value="C:membrane"/>
    <property type="evidence" value="ECO:0007669"/>
    <property type="project" value="UniProtKB-SubCell"/>
</dbReference>
<feature type="transmembrane region" description="Helical" evidence="5">
    <location>
        <begin position="287"/>
        <end position="316"/>
    </location>
</feature>
<evidence type="ECO:0000256" key="1">
    <source>
        <dbReference type="ARBA" id="ARBA00004141"/>
    </source>
</evidence>
<dbReference type="Pfam" id="PF00324">
    <property type="entry name" value="AA_permease"/>
    <property type="match status" value="1"/>
</dbReference>
<reference evidence="7 8" key="1">
    <citation type="submission" date="2013-03" db="EMBL/GenBank/DDBJ databases">
        <title>Salinisphaera hydrothermalis C41B8 Genome Sequencing.</title>
        <authorList>
            <person name="Li C."/>
            <person name="Lai Q."/>
            <person name="Shao Z."/>
        </authorList>
    </citation>
    <scope>NUCLEOTIDE SEQUENCE [LARGE SCALE GENOMIC DNA]</scope>
    <source>
        <strain evidence="7 8">C41B8</strain>
    </source>
</reference>
<feature type="transmembrane region" description="Helical" evidence="5">
    <location>
        <begin position="234"/>
        <end position="267"/>
    </location>
</feature>
<gene>
    <name evidence="7" type="ORF">C41B8_17074</name>
</gene>
<evidence type="ECO:0000256" key="2">
    <source>
        <dbReference type="ARBA" id="ARBA00022692"/>
    </source>
</evidence>
<evidence type="ECO:0000313" key="7">
    <source>
        <dbReference type="EMBL" id="KEZ76029.1"/>
    </source>
</evidence>
<evidence type="ECO:0000259" key="6">
    <source>
        <dbReference type="Pfam" id="PF00324"/>
    </source>
</evidence>